<evidence type="ECO:0000313" key="1">
    <source>
        <dbReference type="EMBL" id="PIO73933.1"/>
    </source>
</evidence>
<name>A0A2G9UUT9_TELCI</name>
<dbReference type="Proteomes" id="UP000230423">
    <property type="component" value="Unassembled WGS sequence"/>
</dbReference>
<reference evidence="1 2" key="1">
    <citation type="submission" date="2015-09" db="EMBL/GenBank/DDBJ databases">
        <title>Draft genome of the parasitic nematode Teladorsagia circumcincta isolate WARC Sus (inbred).</title>
        <authorList>
            <person name="Mitreva M."/>
        </authorList>
    </citation>
    <scope>NUCLEOTIDE SEQUENCE [LARGE SCALE GENOMIC DNA]</scope>
    <source>
        <strain evidence="1 2">S</strain>
    </source>
</reference>
<dbReference type="OrthoDB" id="28829at2759"/>
<gene>
    <name evidence="1" type="ORF">TELCIR_04077</name>
</gene>
<keyword evidence="2" id="KW-1185">Reference proteome</keyword>
<dbReference type="EMBL" id="KZ345361">
    <property type="protein sequence ID" value="PIO73933.1"/>
    <property type="molecule type" value="Genomic_DNA"/>
</dbReference>
<protein>
    <submittedName>
        <fullName evidence="1">Uncharacterized protein</fullName>
    </submittedName>
</protein>
<accession>A0A2G9UUT9</accession>
<organism evidence="1 2">
    <name type="scientific">Teladorsagia circumcincta</name>
    <name type="common">Brown stomach worm</name>
    <name type="synonym">Ostertagia circumcincta</name>
    <dbReference type="NCBI Taxonomy" id="45464"/>
    <lineage>
        <taxon>Eukaryota</taxon>
        <taxon>Metazoa</taxon>
        <taxon>Ecdysozoa</taxon>
        <taxon>Nematoda</taxon>
        <taxon>Chromadorea</taxon>
        <taxon>Rhabditida</taxon>
        <taxon>Rhabditina</taxon>
        <taxon>Rhabditomorpha</taxon>
        <taxon>Strongyloidea</taxon>
        <taxon>Trichostrongylidae</taxon>
        <taxon>Teladorsagia</taxon>
    </lineage>
</organism>
<sequence length="131" mass="15069">MAKLLEGHDVALDQLCRDMWERWTELSPLERLAITEKMNTWSCNQHLLSLNFVKEKKKEKMLQKLGMKKGQRSENENPPVQVTAVSRLLCSGASKHTDLTGHHMRAAEKCLDNLDQVVGRVVWQGEMTKVR</sequence>
<dbReference type="AlphaFoldDB" id="A0A2G9UUT9"/>
<proteinExistence type="predicted"/>
<evidence type="ECO:0000313" key="2">
    <source>
        <dbReference type="Proteomes" id="UP000230423"/>
    </source>
</evidence>